<gene>
    <name evidence="2" type="ORF">CEXT_290101</name>
</gene>
<proteinExistence type="predicted"/>
<keyword evidence="3" id="KW-1185">Reference proteome</keyword>
<reference evidence="2 3" key="1">
    <citation type="submission" date="2021-06" db="EMBL/GenBank/DDBJ databases">
        <title>Caerostris extrusa draft genome.</title>
        <authorList>
            <person name="Kono N."/>
            <person name="Arakawa K."/>
        </authorList>
    </citation>
    <scope>NUCLEOTIDE SEQUENCE [LARGE SCALE GENOMIC DNA]</scope>
</reference>
<dbReference type="Proteomes" id="UP001054945">
    <property type="component" value="Unassembled WGS sequence"/>
</dbReference>
<organism evidence="2 3">
    <name type="scientific">Caerostris extrusa</name>
    <name type="common">Bark spider</name>
    <name type="synonym">Caerostris bankana</name>
    <dbReference type="NCBI Taxonomy" id="172846"/>
    <lineage>
        <taxon>Eukaryota</taxon>
        <taxon>Metazoa</taxon>
        <taxon>Ecdysozoa</taxon>
        <taxon>Arthropoda</taxon>
        <taxon>Chelicerata</taxon>
        <taxon>Arachnida</taxon>
        <taxon>Araneae</taxon>
        <taxon>Araneomorphae</taxon>
        <taxon>Entelegynae</taxon>
        <taxon>Araneoidea</taxon>
        <taxon>Araneidae</taxon>
        <taxon>Caerostris</taxon>
    </lineage>
</organism>
<evidence type="ECO:0000313" key="2">
    <source>
        <dbReference type="EMBL" id="GIZ02344.1"/>
    </source>
</evidence>
<accession>A0AAV4Y638</accession>
<dbReference type="AlphaFoldDB" id="A0AAV4Y638"/>
<comment type="caution">
    <text evidence="2">The sequence shown here is derived from an EMBL/GenBank/DDBJ whole genome shotgun (WGS) entry which is preliminary data.</text>
</comment>
<protein>
    <submittedName>
        <fullName evidence="2">Uncharacterized protein</fullName>
    </submittedName>
</protein>
<sequence>MDIIFSTSRTCFSVRGARRVSANQRRWGNSSHAGRSLDPNAGVRDDRDTRKLLARISFPIRHSNRLSRLDGPEKSDDLVYFFLADFHKPIMWKFRQILRAIAPFLWHRKHPQPHVSDSLSTDGIILNGNSYAACDFSAESHGLPLIGKDSHLLSERAISIVWRPPQTPSPLVFGVKGRGCFNRSSSHFIDFF</sequence>
<feature type="region of interest" description="Disordered" evidence="1">
    <location>
        <begin position="23"/>
        <end position="44"/>
    </location>
</feature>
<evidence type="ECO:0000256" key="1">
    <source>
        <dbReference type="SAM" id="MobiDB-lite"/>
    </source>
</evidence>
<name>A0AAV4Y638_CAEEX</name>
<feature type="compositionally biased region" description="Polar residues" evidence="1">
    <location>
        <begin position="23"/>
        <end position="33"/>
    </location>
</feature>
<dbReference type="EMBL" id="BPLR01001441">
    <property type="protein sequence ID" value="GIZ02344.1"/>
    <property type="molecule type" value="Genomic_DNA"/>
</dbReference>
<evidence type="ECO:0000313" key="3">
    <source>
        <dbReference type="Proteomes" id="UP001054945"/>
    </source>
</evidence>